<name>A0ABT2S3E5_9FIRM</name>
<proteinExistence type="predicted"/>
<sequence>MSERNEYIQCAYEELERLSLDRQKRLEYETRQKNIRDYNSQMKSARIQGEEIGMQKGKQQAEEQILALGKALQRVGRSEEAIKAMTDEKYLKKLLKEFGVL</sequence>
<gene>
    <name evidence="1" type="ORF">OCV65_02480</name>
</gene>
<evidence type="ECO:0008006" key="3">
    <source>
        <dbReference type="Google" id="ProtNLM"/>
    </source>
</evidence>
<evidence type="ECO:0000313" key="1">
    <source>
        <dbReference type="EMBL" id="MCU6699105.1"/>
    </source>
</evidence>
<organism evidence="1 2">
    <name type="scientific">Dorea ammoniilytica</name>
    <dbReference type="NCBI Taxonomy" id="2981788"/>
    <lineage>
        <taxon>Bacteria</taxon>
        <taxon>Bacillati</taxon>
        <taxon>Bacillota</taxon>
        <taxon>Clostridia</taxon>
        <taxon>Lachnospirales</taxon>
        <taxon>Lachnospiraceae</taxon>
        <taxon>Dorea</taxon>
    </lineage>
</organism>
<keyword evidence="2" id="KW-1185">Reference proteome</keyword>
<protein>
    <recommendedName>
        <fullName evidence="3">Rpn family recombination-promoting nuclease/putative transposase</fullName>
    </recommendedName>
</protein>
<accession>A0ABT2S3E5</accession>
<dbReference type="RefSeq" id="WP_262580857.1">
    <property type="nucleotide sequence ID" value="NZ_JAOQJV010000002.1"/>
</dbReference>
<evidence type="ECO:0000313" key="2">
    <source>
        <dbReference type="Proteomes" id="UP001207605"/>
    </source>
</evidence>
<comment type="caution">
    <text evidence="1">The sequence shown here is derived from an EMBL/GenBank/DDBJ whole genome shotgun (WGS) entry which is preliminary data.</text>
</comment>
<dbReference type="EMBL" id="JAOQJV010000002">
    <property type="protein sequence ID" value="MCU6699105.1"/>
    <property type="molecule type" value="Genomic_DNA"/>
</dbReference>
<reference evidence="1 2" key="1">
    <citation type="journal article" date="2021" name="ISME Commun">
        <title>Automated analysis of genomic sequences facilitates high-throughput and comprehensive description of bacteria.</title>
        <authorList>
            <person name="Hitch T.C.A."/>
        </authorList>
    </citation>
    <scope>NUCLEOTIDE SEQUENCE [LARGE SCALE GENOMIC DNA]</scope>
    <source>
        <strain evidence="1 2">Sanger_02</strain>
    </source>
</reference>
<dbReference type="Proteomes" id="UP001207605">
    <property type="component" value="Unassembled WGS sequence"/>
</dbReference>